<dbReference type="PANTHER" id="PTHR33157">
    <property type="entry name" value="AUTONOMOUS TRANSPOSABLE ELEMENT EN-1 MOSAIC PROTEIN-RELATED"/>
    <property type="match status" value="1"/>
</dbReference>
<evidence type="ECO:0000256" key="1">
    <source>
        <dbReference type="SAM" id="Coils"/>
    </source>
</evidence>
<gene>
    <name evidence="3" type="ORF">EJB05_37817</name>
</gene>
<organism evidence="3 4">
    <name type="scientific">Eragrostis curvula</name>
    <name type="common">weeping love grass</name>
    <dbReference type="NCBI Taxonomy" id="38414"/>
    <lineage>
        <taxon>Eukaryota</taxon>
        <taxon>Viridiplantae</taxon>
        <taxon>Streptophyta</taxon>
        <taxon>Embryophyta</taxon>
        <taxon>Tracheophyta</taxon>
        <taxon>Spermatophyta</taxon>
        <taxon>Magnoliopsida</taxon>
        <taxon>Liliopsida</taxon>
        <taxon>Poales</taxon>
        <taxon>Poaceae</taxon>
        <taxon>PACMAD clade</taxon>
        <taxon>Chloridoideae</taxon>
        <taxon>Eragrostideae</taxon>
        <taxon>Eragrostidinae</taxon>
        <taxon>Eragrostis</taxon>
    </lineage>
</organism>
<dbReference type="Proteomes" id="UP000324897">
    <property type="component" value="Unassembled WGS sequence"/>
</dbReference>
<dbReference type="AlphaFoldDB" id="A0A5J9TSM4"/>
<dbReference type="EMBL" id="RWGY01000031">
    <property type="protein sequence ID" value="TVU14354.1"/>
    <property type="molecule type" value="Genomic_DNA"/>
</dbReference>
<evidence type="ECO:0000313" key="4">
    <source>
        <dbReference type="Proteomes" id="UP000324897"/>
    </source>
</evidence>
<name>A0A5J9TSM4_9POAL</name>
<proteinExistence type="predicted"/>
<protein>
    <submittedName>
        <fullName evidence="3">Uncharacterized protein</fullName>
    </submittedName>
</protein>
<reference evidence="3 4" key="1">
    <citation type="journal article" date="2019" name="Sci. Rep.">
        <title>A high-quality genome of Eragrostis curvula grass provides insights into Poaceae evolution and supports new strategies to enhance forage quality.</title>
        <authorList>
            <person name="Carballo J."/>
            <person name="Santos B.A.C.M."/>
            <person name="Zappacosta D."/>
            <person name="Garbus I."/>
            <person name="Selva J.P."/>
            <person name="Gallo C.A."/>
            <person name="Diaz A."/>
            <person name="Albertini E."/>
            <person name="Caccamo M."/>
            <person name="Echenique V."/>
        </authorList>
    </citation>
    <scope>NUCLEOTIDE SEQUENCE [LARGE SCALE GENOMIC DNA]</scope>
    <source>
        <strain evidence="4">cv. Victoria</strain>
        <tissue evidence="3">Leaf</tissue>
    </source>
</reference>
<evidence type="ECO:0000313" key="3">
    <source>
        <dbReference type="EMBL" id="TVU14354.1"/>
    </source>
</evidence>
<keyword evidence="4" id="KW-1185">Reference proteome</keyword>
<dbReference type="OrthoDB" id="686875at2759"/>
<feature type="compositionally biased region" description="Pro residues" evidence="2">
    <location>
        <begin position="114"/>
        <end position="124"/>
    </location>
</feature>
<accession>A0A5J9TSM4</accession>
<sequence>MRAGGGKKHGRYYLGDNVIDTASTPTLSQIRARTVSGGPSIRQRPTATQALQAQLEEERMRWEQLEATLAQQVQKQVQEVQAQMQTQVQDMYTYFQAQFAAMGHQLPPHSTWAPRPPISSPPMPGSAGSNAGAGAVVQD</sequence>
<dbReference type="InterPro" id="IPR039266">
    <property type="entry name" value="EN-1/SPM"/>
</dbReference>
<feature type="coiled-coil region" evidence="1">
    <location>
        <begin position="48"/>
        <end position="90"/>
    </location>
</feature>
<dbReference type="GO" id="GO:0032196">
    <property type="term" value="P:transposition"/>
    <property type="evidence" value="ECO:0007669"/>
    <property type="project" value="InterPro"/>
</dbReference>
<feature type="compositionally biased region" description="Low complexity" evidence="2">
    <location>
        <begin position="125"/>
        <end position="139"/>
    </location>
</feature>
<feature type="non-terminal residue" evidence="3">
    <location>
        <position position="139"/>
    </location>
</feature>
<evidence type="ECO:0000256" key="2">
    <source>
        <dbReference type="SAM" id="MobiDB-lite"/>
    </source>
</evidence>
<comment type="caution">
    <text evidence="3">The sequence shown here is derived from an EMBL/GenBank/DDBJ whole genome shotgun (WGS) entry which is preliminary data.</text>
</comment>
<feature type="region of interest" description="Disordered" evidence="2">
    <location>
        <begin position="106"/>
        <end position="139"/>
    </location>
</feature>
<dbReference type="PANTHER" id="PTHR33157:SF12">
    <property type="entry name" value="TRANSPOSASE TNP1_EN_SPM-LIKE DOMAIN-CONTAINING PROTEIN"/>
    <property type="match status" value="1"/>
</dbReference>
<dbReference type="Gramene" id="TVU14354">
    <property type="protein sequence ID" value="TVU14354"/>
    <property type="gene ID" value="EJB05_37817"/>
</dbReference>
<keyword evidence="1" id="KW-0175">Coiled coil</keyword>